<dbReference type="GO" id="GO:0000149">
    <property type="term" value="F:SNARE binding"/>
    <property type="evidence" value="ECO:0007669"/>
    <property type="project" value="TreeGrafter"/>
</dbReference>
<proteinExistence type="inferred from homology"/>
<evidence type="ECO:0000256" key="2">
    <source>
        <dbReference type="SAM" id="MobiDB-lite"/>
    </source>
</evidence>
<dbReference type="GO" id="GO:0000145">
    <property type="term" value="C:exocyst"/>
    <property type="evidence" value="ECO:0007669"/>
    <property type="project" value="InterPro"/>
</dbReference>
<reference evidence="4" key="2">
    <citation type="submission" date="2025-09" db="UniProtKB">
        <authorList>
            <consortium name="Ensembl"/>
        </authorList>
    </citation>
    <scope>IDENTIFICATION</scope>
</reference>
<reference evidence="4" key="1">
    <citation type="submission" date="2025-08" db="UniProtKB">
        <authorList>
            <consortium name="Ensembl"/>
        </authorList>
    </citation>
    <scope>IDENTIFICATION</scope>
</reference>
<dbReference type="GO" id="GO:0019104">
    <property type="term" value="F:DNA N-glycosylase activity"/>
    <property type="evidence" value="ECO:0007669"/>
    <property type="project" value="InterPro"/>
</dbReference>
<evidence type="ECO:0000313" key="4">
    <source>
        <dbReference type="Ensembl" id="ENSHCOP00000000200.1"/>
    </source>
</evidence>
<dbReference type="Ensembl" id="ENSHCOT00000014173.1">
    <property type="protein sequence ID" value="ENSHCOP00000000200.1"/>
    <property type="gene ID" value="ENSHCOG00000000041.1"/>
</dbReference>
<feature type="compositionally biased region" description="Basic and acidic residues" evidence="2">
    <location>
        <begin position="75"/>
        <end position="87"/>
    </location>
</feature>
<dbReference type="GeneID" id="109521067"/>
<feature type="region of interest" description="Disordered" evidence="2">
    <location>
        <begin position="1"/>
        <end position="104"/>
    </location>
</feature>
<dbReference type="STRING" id="109280.ENSHCOP00000000200"/>
<feature type="compositionally biased region" description="Acidic residues" evidence="2">
    <location>
        <begin position="139"/>
        <end position="156"/>
    </location>
</feature>
<dbReference type="RefSeq" id="XP_019734269.1">
    <property type="nucleotide sequence ID" value="XM_019878710.1"/>
</dbReference>
<dbReference type="InterPro" id="IPR012319">
    <property type="entry name" value="FPG_cat"/>
</dbReference>
<name>A0A3Q2X7T7_HIPCM</name>
<dbReference type="Pfam" id="PF06046">
    <property type="entry name" value="Sec6"/>
    <property type="match status" value="1"/>
</dbReference>
<feature type="region of interest" description="Disordered" evidence="2">
    <location>
        <begin position="125"/>
        <end position="156"/>
    </location>
</feature>
<organism evidence="4 5">
    <name type="scientific">Hippocampus comes</name>
    <name type="common">Tiger tail seahorse</name>
    <dbReference type="NCBI Taxonomy" id="109280"/>
    <lineage>
        <taxon>Eukaryota</taxon>
        <taxon>Metazoa</taxon>
        <taxon>Chordata</taxon>
        <taxon>Craniata</taxon>
        <taxon>Vertebrata</taxon>
        <taxon>Euteleostomi</taxon>
        <taxon>Actinopterygii</taxon>
        <taxon>Neopterygii</taxon>
        <taxon>Teleostei</taxon>
        <taxon>Neoteleostei</taxon>
        <taxon>Acanthomorphata</taxon>
        <taxon>Syngnathiaria</taxon>
        <taxon>Syngnathiformes</taxon>
        <taxon>Syngnathoidei</taxon>
        <taxon>Syngnathidae</taxon>
        <taxon>Hippocampus</taxon>
    </lineage>
</organism>
<dbReference type="GeneTree" id="ENSGT01030000234613"/>
<dbReference type="AlphaFoldDB" id="A0A3Q2X7T7"/>
<dbReference type="GO" id="GO:0003906">
    <property type="term" value="F:DNA-(apurinic or apyrimidinic site) endonuclease activity"/>
    <property type="evidence" value="ECO:0007669"/>
    <property type="project" value="InterPro"/>
</dbReference>
<dbReference type="PROSITE" id="PS51068">
    <property type="entry name" value="FPG_CAT"/>
    <property type="match status" value="1"/>
</dbReference>
<protein>
    <submittedName>
        <fullName evidence="4">Exocyst complex component 3 like 4</fullName>
    </submittedName>
</protein>
<dbReference type="CTD" id="91828"/>
<dbReference type="GO" id="GO:0051601">
    <property type="term" value="P:exocyst localization"/>
    <property type="evidence" value="ECO:0007669"/>
    <property type="project" value="TreeGrafter"/>
</dbReference>
<accession>A0A3Q2X7T7</accession>
<dbReference type="OrthoDB" id="190098at2759"/>
<dbReference type="InterPro" id="IPR010326">
    <property type="entry name" value="EXOC3/Sec6"/>
</dbReference>
<dbReference type="GO" id="GO:0006284">
    <property type="term" value="P:base-excision repair"/>
    <property type="evidence" value="ECO:0007669"/>
    <property type="project" value="InterPro"/>
</dbReference>
<sequence>MDPSTPIPPHQEDDASKKTSGLLETFRNNIRLAAEKSPLTPGSRGSKNRSPSTPDRAPHSPGVTSPPRSAAARLRTKDGDDDHDQSPKSRAVMHSRTEPNLARLDSLLKKGASIRRSLRFSSKKGKRQDALLAVQGEAKEEDEDEEGEEDDGEAEAWEEMEEAYTLPELPHVPLSVMQISKLIEMEVLEEAHLHLLALRAEFQRERLGLDREDSTVELAKKEKDLSLLYADLRLKIAGIVRTSVSLPARNKGLLVHVARIVQEEDKRAREAGGLHGSWMDAWREAVEQGAREKVDAVHLEPTNQSNASWLAVHLGLLGKAVVEDLEKVKRELRRSYPPSFRVFATYVRSYHAAVGRHLRVLEGRAAQLKDLYALLDWMVHRYRSERLMASPALEPDMSHVDIDLRLDQDLLLRLRDKFCRTVKEDMRVALDRLVALENEEMWSVRKHPDTDDDHLLTSMFHMDICTKVSGNVVNARLVDADLERGVVASCLGELQDFPKRFHAEFRRQLSSLPADEPLWSEFQVTYINCFHALQRHIDDSYASANPHGVEAVRKEVTWLLRTLREGLELQFKGDVKLYLRRMMTRKWLTNDDDFSGLHARAELLARHCEAMRPPHRQDVAGAAHYHVLKEYVGQLMKTNYSCKKRKHHKAAGKMRAQCSELADLFHRMGSQEDWLDPVGDYLSDIVGQKNEGDIKDHLQPLLDQYPDFSSRHLTAVLAFRGVLRGREHQRILRRLDQLRKTKITTATGNDHHGRRSLFRNMEAPLRADCLSDVSSFCFTFVFPGE</sequence>
<dbReference type="InterPro" id="IPR042532">
    <property type="entry name" value="EXOC3/Sec6_C"/>
</dbReference>
<evidence type="ECO:0000313" key="5">
    <source>
        <dbReference type="Proteomes" id="UP000264820"/>
    </source>
</evidence>
<dbReference type="KEGG" id="hcq:109521067"/>
<dbReference type="Gene3D" id="1.10.357.70">
    <property type="entry name" value="Exocyst complex component Sec6, C-terminal domain"/>
    <property type="match status" value="1"/>
</dbReference>
<dbReference type="OMA" id="MDVHMLV"/>
<dbReference type="PANTHER" id="PTHR21292">
    <property type="entry name" value="EXOCYST COMPLEX COMPONENT SEC6-RELATED"/>
    <property type="match status" value="1"/>
</dbReference>
<comment type="similarity">
    <text evidence="1">Belongs to the SEC6 family.</text>
</comment>
<dbReference type="Proteomes" id="UP000264820">
    <property type="component" value="Unplaced"/>
</dbReference>
<dbReference type="PANTHER" id="PTHR21292:SF7">
    <property type="entry name" value="EXOCYST COMPLEX COMPONENT 3-LIKE 2"/>
    <property type="match status" value="1"/>
</dbReference>
<evidence type="ECO:0000259" key="3">
    <source>
        <dbReference type="PROSITE" id="PS51068"/>
    </source>
</evidence>
<evidence type="ECO:0000256" key="1">
    <source>
        <dbReference type="ARBA" id="ARBA00009447"/>
    </source>
</evidence>
<feature type="domain" description="Formamidopyrimidine-DNA glycosylase catalytic" evidence="3">
    <location>
        <begin position="167"/>
        <end position="341"/>
    </location>
</feature>
<dbReference type="RefSeq" id="XP_019734262.1">
    <property type="nucleotide sequence ID" value="XM_019878703.1"/>
</dbReference>
<dbReference type="GO" id="GO:0006887">
    <property type="term" value="P:exocytosis"/>
    <property type="evidence" value="ECO:0007669"/>
    <property type="project" value="InterPro"/>
</dbReference>
<keyword evidence="5" id="KW-1185">Reference proteome</keyword>
<dbReference type="GO" id="GO:0008270">
    <property type="term" value="F:zinc ion binding"/>
    <property type="evidence" value="ECO:0007669"/>
    <property type="project" value="InterPro"/>
</dbReference>
<feature type="compositionally biased region" description="Polar residues" evidence="2">
    <location>
        <begin position="43"/>
        <end position="53"/>
    </location>
</feature>